<reference evidence="1 2" key="1">
    <citation type="submission" date="2024-06" db="EMBL/GenBank/DDBJ databases">
        <authorList>
            <person name="Kaempfer P."/>
            <person name="Viver T."/>
        </authorList>
    </citation>
    <scope>NUCLEOTIDE SEQUENCE [LARGE SCALE GENOMIC DNA]</scope>
    <source>
        <strain evidence="1 2">ST-119</strain>
    </source>
</reference>
<dbReference type="Proteomes" id="UP001629156">
    <property type="component" value="Unassembled WGS sequence"/>
</dbReference>
<sequence length="606" mass="65490">MTIFDQLAAYADKVNSPELVAFFQSFGPEKYVDAEFTNLLKRCVLELNAAGPVQNILPETKWIPIGSGAATVPVTKAYLVNIINSSSSYHFTVASNRAPYIIYALSGELQDVPGLPNPVLVATKKYSFFFLGGPGNWGAGIGYTQISENMLYELPVQNLQPGDIQPNDNTEITTLGIIAAGETLLSTLNSEAYDFTDDQKTYYFTYIVEDVLYLIQFIGINQQYGGTSGNAFVSSDFVTITDNTQPAAIESVQQYSSTAQFPETGLDNVLYIVKTLVNNIPGGKMYRWTGTGYAIMNEVNAEPPIQVGTAAQYWRGDKSWQTLNKAAVGLNNVNNTSDVAKPVSDATQAALNNKLNTGANASLTGGTVRVILATTDGTPIGEADISFNQITNNLTIGQDGISTGKLTVISNEFRLKVQNNIASGNAYVEFNADQEQALQFIDTNGVNYMTFKSLNGQQGIILLQRQVISRGVFFNLQWEQAAITTAGAGTKVYGKDSLGNDLSLTLDSNAQTIQASISFIVKNASGSEIIAGDFKPIVARIANNNLSISAYTVNITSNHSNAAYHDWAVGVEHIAGTNTIKFYFTPDADDNTNYTGAFTEIKYNIG</sequence>
<protein>
    <submittedName>
        <fullName evidence="1">Uncharacterized protein</fullName>
    </submittedName>
</protein>
<evidence type="ECO:0000313" key="1">
    <source>
        <dbReference type="EMBL" id="MFL9844722.1"/>
    </source>
</evidence>
<accession>A0ABW8YXP8</accession>
<proteinExistence type="predicted"/>
<keyword evidence="2" id="KW-1185">Reference proteome</keyword>
<comment type="caution">
    <text evidence="1">The sequence shown here is derived from an EMBL/GenBank/DDBJ whole genome shotgun (WGS) entry which is preliminary data.</text>
</comment>
<evidence type="ECO:0000313" key="2">
    <source>
        <dbReference type="Proteomes" id="UP001629156"/>
    </source>
</evidence>
<gene>
    <name evidence="1" type="ORF">ABS766_09870</name>
</gene>
<organism evidence="1 2">
    <name type="scientific">Flavobacterium rhizosphaerae</name>
    <dbReference type="NCBI Taxonomy" id="3163298"/>
    <lineage>
        <taxon>Bacteria</taxon>
        <taxon>Pseudomonadati</taxon>
        <taxon>Bacteroidota</taxon>
        <taxon>Flavobacteriia</taxon>
        <taxon>Flavobacteriales</taxon>
        <taxon>Flavobacteriaceae</taxon>
        <taxon>Flavobacterium</taxon>
    </lineage>
</organism>
<name>A0ABW8YXP8_9FLAO</name>
<dbReference type="EMBL" id="JBELPZ010000009">
    <property type="protein sequence ID" value="MFL9844722.1"/>
    <property type="molecule type" value="Genomic_DNA"/>
</dbReference>
<dbReference type="RefSeq" id="WP_408084979.1">
    <property type="nucleotide sequence ID" value="NZ_JBELPZ010000009.1"/>
</dbReference>